<dbReference type="InterPro" id="IPR006342">
    <property type="entry name" value="FkbM_mtfrase"/>
</dbReference>
<gene>
    <name evidence="2" type="ORF">MsedA_1888</name>
    <name evidence="3" type="ORF">MsedB_1890</name>
    <name evidence="4" type="ORF">MsedC_1888</name>
    <name evidence="5" type="ORF">MsedD_1889</name>
</gene>
<sequence length="298" mass="33255">MTIRSKYNTAKEISRNLHVSMPSLLISFLLKRNLEVKLAGSTISISPFNAYVLGNILSRGWKVTGVQGYLVTLTSRDGEVSITCRTNKGNDLGHIMEIFLDNSYNYDVRNKVVIDVGASNGDSSIFFAKRGAKRIIALEPDEESYALATRNVEASRVGDQVILLNKALSSQRGKITLYVYENSVNGNSIDPQNMVKLGERVIPKTVESVTLTELLDMAKDETVGLLKMDCEGCEYSVLNNLEREAFERIEAIFMEYHNGLQNLKSILESNGFQVEVIGENNRKMGYIRARKLSSPFHG</sequence>
<dbReference type="InterPro" id="IPR052514">
    <property type="entry name" value="SAM-dependent_MTase"/>
</dbReference>
<evidence type="ECO:0000313" key="8">
    <source>
        <dbReference type="Proteomes" id="UP000062475"/>
    </source>
</evidence>
<evidence type="ECO:0000313" key="7">
    <source>
        <dbReference type="Proteomes" id="UP000062398"/>
    </source>
</evidence>
<accession>A0A0K1SJ26</accession>
<evidence type="ECO:0000313" key="6">
    <source>
        <dbReference type="Proteomes" id="UP000061362"/>
    </source>
</evidence>
<dbReference type="NCBIfam" id="TIGR01444">
    <property type="entry name" value="fkbM_fam"/>
    <property type="match status" value="1"/>
</dbReference>
<dbReference type="OrthoDB" id="275825at2157"/>
<dbReference type="Proteomes" id="UP000061362">
    <property type="component" value="Chromosome"/>
</dbReference>
<dbReference type="PATRIC" id="fig|43687.5.peg.1992"/>
<dbReference type="SUPFAM" id="SSF53335">
    <property type="entry name" value="S-adenosyl-L-methionine-dependent methyltransferases"/>
    <property type="match status" value="1"/>
</dbReference>
<organism evidence="2 9">
    <name type="scientific">Metallosphaera sedula</name>
    <dbReference type="NCBI Taxonomy" id="43687"/>
    <lineage>
        <taxon>Archaea</taxon>
        <taxon>Thermoproteota</taxon>
        <taxon>Thermoprotei</taxon>
        <taxon>Sulfolobales</taxon>
        <taxon>Sulfolobaceae</taxon>
        <taxon>Metallosphaera</taxon>
    </lineage>
</organism>
<evidence type="ECO:0000259" key="1">
    <source>
        <dbReference type="Pfam" id="PF05050"/>
    </source>
</evidence>
<evidence type="ECO:0000313" key="4">
    <source>
        <dbReference type="EMBL" id="AKV79295.1"/>
    </source>
</evidence>
<evidence type="ECO:0000313" key="3">
    <source>
        <dbReference type="EMBL" id="AKV77043.1"/>
    </source>
</evidence>
<dbReference type="GeneID" id="91756369"/>
<dbReference type="EMBL" id="CP012174">
    <property type="protein sequence ID" value="AKV79295.1"/>
    <property type="molecule type" value="Genomic_DNA"/>
</dbReference>
<name>A0A0K1SJ26_9CREN</name>
<dbReference type="Proteomes" id="UP000062398">
    <property type="component" value="Chromosome"/>
</dbReference>
<evidence type="ECO:0000313" key="5">
    <source>
        <dbReference type="EMBL" id="AKV81540.1"/>
    </source>
</evidence>
<proteinExistence type="predicted"/>
<dbReference type="EMBL" id="CP012173">
    <property type="protein sequence ID" value="AKV77043.1"/>
    <property type="molecule type" value="Genomic_DNA"/>
</dbReference>
<evidence type="ECO:0000313" key="9">
    <source>
        <dbReference type="Proteomes" id="UP000068832"/>
    </source>
</evidence>
<reference evidence="6 7" key="1">
    <citation type="journal article" date="2015" name="Genome Announc.">
        <title>Complete Genome Sequences of Evolved Arsenate-Resistant Metallosphaera sedula Strains.</title>
        <authorList>
            <person name="Ai C."/>
            <person name="McCarthy S."/>
            <person name="Schackwitz W."/>
            <person name="Martin J."/>
            <person name="Lipzen A."/>
            <person name="Blum P."/>
        </authorList>
    </citation>
    <scope>NUCLEOTIDE SEQUENCE [LARGE SCALE GENOMIC DNA]</scope>
    <source>
        <strain evidence="4 7">ARS120-1</strain>
        <strain evidence="5 6">ARS120-2</strain>
        <strain evidence="2 9">ARS50-1</strain>
        <strain evidence="3 8">ARS50-2</strain>
    </source>
</reference>
<feature type="domain" description="Methyltransferase FkbM" evidence="1">
    <location>
        <begin position="115"/>
        <end position="273"/>
    </location>
</feature>
<dbReference type="PANTHER" id="PTHR34203:SF15">
    <property type="entry name" value="SLL1173 PROTEIN"/>
    <property type="match status" value="1"/>
</dbReference>
<evidence type="ECO:0000313" key="2">
    <source>
        <dbReference type="EMBL" id="AKV74807.1"/>
    </source>
</evidence>
<dbReference type="AlphaFoldDB" id="A0A0K1SJ26"/>
<dbReference type="Proteomes" id="UP000068832">
    <property type="component" value="Chromosome"/>
</dbReference>
<dbReference type="Proteomes" id="UP000062475">
    <property type="component" value="Chromosome"/>
</dbReference>
<protein>
    <recommendedName>
        <fullName evidence="1">Methyltransferase FkbM domain-containing protein</fullName>
    </recommendedName>
</protein>
<dbReference type="PANTHER" id="PTHR34203">
    <property type="entry name" value="METHYLTRANSFERASE, FKBM FAMILY PROTEIN"/>
    <property type="match status" value="1"/>
</dbReference>
<dbReference type="EMBL" id="CP012172">
    <property type="protein sequence ID" value="AKV74807.1"/>
    <property type="molecule type" value="Genomic_DNA"/>
</dbReference>
<dbReference type="Pfam" id="PF05050">
    <property type="entry name" value="Methyltransf_21"/>
    <property type="match status" value="1"/>
</dbReference>
<dbReference type="InterPro" id="IPR029063">
    <property type="entry name" value="SAM-dependent_MTases_sf"/>
</dbReference>
<dbReference type="CDD" id="cd02440">
    <property type="entry name" value="AdoMet_MTases"/>
    <property type="match status" value="1"/>
</dbReference>
<dbReference type="RefSeq" id="WP_048060153.1">
    <property type="nucleotide sequence ID" value="NZ_AP019770.1"/>
</dbReference>
<dbReference type="Gene3D" id="3.40.50.150">
    <property type="entry name" value="Vaccinia Virus protein VP39"/>
    <property type="match status" value="1"/>
</dbReference>
<dbReference type="EMBL" id="CP012175">
    <property type="protein sequence ID" value="AKV81540.1"/>
    <property type="molecule type" value="Genomic_DNA"/>
</dbReference>